<dbReference type="Proteomes" id="UP000199103">
    <property type="component" value="Chromosome I"/>
</dbReference>
<feature type="domain" description="Mycothiol-dependent maleylpyruvate isomerase metal-binding" evidence="1">
    <location>
        <begin position="24"/>
        <end position="158"/>
    </location>
</feature>
<evidence type="ECO:0000259" key="1">
    <source>
        <dbReference type="Pfam" id="PF11716"/>
    </source>
</evidence>
<proteinExistence type="predicted"/>
<organism evidence="2 3">
    <name type="scientific">Microlunatus soli</name>
    <dbReference type="NCBI Taxonomy" id="630515"/>
    <lineage>
        <taxon>Bacteria</taxon>
        <taxon>Bacillati</taxon>
        <taxon>Actinomycetota</taxon>
        <taxon>Actinomycetes</taxon>
        <taxon>Propionibacteriales</taxon>
        <taxon>Propionibacteriaceae</taxon>
        <taxon>Microlunatus</taxon>
    </lineage>
</organism>
<dbReference type="InterPro" id="IPR024344">
    <property type="entry name" value="MDMPI_metal-binding"/>
</dbReference>
<dbReference type="EMBL" id="LT629772">
    <property type="protein sequence ID" value="SDS07392.1"/>
    <property type="molecule type" value="Genomic_DNA"/>
</dbReference>
<accession>A0A1H1P870</accession>
<gene>
    <name evidence="2" type="ORF">SAMN04489812_0802</name>
</gene>
<dbReference type="SUPFAM" id="SSF55718">
    <property type="entry name" value="SCP-like"/>
    <property type="match status" value="1"/>
</dbReference>
<dbReference type="GO" id="GO:0016853">
    <property type="term" value="F:isomerase activity"/>
    <property type="evidence" value="ECO:0007669"/>
    <property type="project" value="UniProtKB-KW"/>
</dbReference>
<dbReference type="AlphaFoldDB" id="A0A1H1P870"/>
<evidence type="ECO:0000313" key="3">
    <source>
        <dbReference type="Proteomes" id="UP000199103"/>
    </source>
</evidence>
<sequence length="251" mass="26841">MTQPSRPDAAPPTTDVAEVRELLDRADRQLLGATIAVTDQDWRSASALPGWTRGHVATHLSRHADAFARLASGARAGTDEVMYPGDRDAEIEQGADRSGLEIQTDLDTSVGRLEQEFEQLAEADGWQTPVQLRHGIRVAAEGLPLGRLFEVVVHHVDLDIGMTVDDIDPALAEHCLRWAAIRQGGRTDYPALRLTCSDGGSGAEVTVDVGATQSADPIVVSGPANRLLGWLTQRSGAEGLRGDVPTLPTFG</sequence>
<dbReference type="OrthoDB" id="5118203at2"/>
<dbReference type="NCBIfam" id="TIGR03083">
    <property type="entry name" value="maleylpyruvate isomerase family mycothiol-dependent enzyme"/>
    <property type="match status" value="1"/>
</dbReference>
<dbReference type="InterPro" id="IPR034660">
    <property type="entry name" value="DinB/YfiT-like"/>
</dbReference>
<dbReference type="GO" id="GO:0046872">
    <property type="term" value="F:metal ion binding"/>
    <property type="evidence" value="ECO:0007669"/>
    <property type="project" value="InterPro"/>
</dbReference>
<keyword evidence="2" id="KW-0670">Pyruvate</keyword>
<dbReference type="STRING" id="630515.SAMN04489812_0802"/>
<protein>
    <submittedName>
        <fullName evidence="2">Maleylpyruvate isomerase</fullName>
    </submittedName>
</protein>
<dbReference type="Gene3D" id="1.20.120.450">
    <property type="entry name" value="dinb family like domain"/>
    <property type="match status" value="1"/>
</dbReference>
<dbReference type="InterPro" id="IPR036527">
    <property type="entry name" value="SCP2_sterol-bd_dom_sf"/>
</dbReference>
<evidence type="ECO:0000313" key="2">
    <source>
        <dbReference type="EMBL" id="SDS07392.1"/>
    </source>
</evidence>
<reference evidence="2 3" key="1">
    <citation type="submission" date="2016-10" db="EMBL/GenBank/DDBJ databases">
        <authorList>
            <person name="de Groot N.N."/>
        </authorList>
    </citation>
    <scope>NUCLEOTIDE SEQUENCE [LARGE SCALE GENOMIC DNA]</scope>
    <source>
        <strain evidence="2 3">DSM 21800</strain>
    </source>
</reference>
<dbReference type="Pfam" id="PF11716">
    <property type="entry name" value="MDMPI_N"/>
    <property type="match status" value="1"/>
</dbReference>
<dbReference type="RefSeq" id="WP_091520228.1">
    <property type="nucleotide sequence ID" value="NZ_LT629772.1"/>
</dbReference>
<keyword evidence="2" id="KW-0413">Isomerase</keyword>
<dbReference type="SUPFAM" id="SSF109854">
    <property type="entry name" value="DinB/YfiT-like putative metalloenzymes"/>
    <property type="match status" value="1"/>
</dbReference>
<name>A0A1H1P870_9ACTN</name>
<keyword evidence="3" id="KW-1185">Reference proteome</keyword>
<dbReference type="InterPro" id="IPR017517">
    <property type="entry name" value="Maleyloyr_isom"/>
</dbReference>